<dbReference type="InterPro" id="IPR045024">
    <property type="entry name" value="NDH-2"/>
</dbReference>
<evidence type="ECO:0000313" key="8">
    <source>
        <dbReference type="Proteomes" id="UP000243463"/>
    </source>
</evidence>
<protein>
    <submittedName>
        <fullName evidence="7">NADH dehydrogenase</fullName>
    </submittedName>
</protein>
<keyword evidence="2" id="KW-0285">Flavoprotein</keyword>
<organism evidence="7 8">
    <name type="scientific">Acinetobacter apis</name>
    <dbReference type="NCBI Taxonomy" id="1229165"/>
    <lineage>
        <taxon>Bacteria</taxon>
        <taxon>Pseudomonadati</taxon>
        <taxon>Pseudomonadota</taxon>
        <taxon>Gammaproteobacteria</taxon>
        <taxon>Moraxellales</taxon>
        <taxon>Moraxellaceae</taxon>
        <taxon>Acinetobacter</taxon>
    </lineage>
</organism>
<dbReference type="PANTHER" id="PTHR43706">
    <property type="entry name" value="NADH DEHYDROGENASE"/>
    <property type="match status" value="1"/>
</dbReference>
<dbReference type="OrthoDB" id="9781621at2"/>
<dbReference type="SUPFAM" id="SSF51905">
    <property type="entry name" value="FAD/NAD(P)-binding domain"/>
    <property type="match status" value="1"/>
</dbReference>
<keyword evidence="3" id="KW-0274">FAD</keyword>
<dbReference type="AlphaFoldDB" id="A0A217EEQ6"/>
<keyword evidence="5" id="KW-0520">NAD</keyword>
<keyword evidence="8" id="KW-1185">Reference proteome</keyword>
<evidence type="ECO:0000256" key="2">
    <source>
        <dbReference type="ARBA" id="ARBA00022630"/>
    </source>
</evidence>
<evidence type="ECO:0000256" key="4">
    <source>
        <dbReference type="ARBA" id="ARBA00023002"/>
    </source>
</evidence>
<dbReference type="RefSeq" id="WP_088822987.1">
    <property type="nucleotide sequence ID" value="NZ_FZLN01000001.1"/>
</dbReference>
<dbReference type="PRINTS" id="PR00411">
    <property type="entry name" value="PNDRDTASEI"/>
</dbReference>
<keyword evidence="4" id="KW-0560">Oxidoreductase</keyword>
<gene>
    <name evidence="7" type="ORF">SAMN05444584_0909</name>
</gene>
<dbReference type="Pfam" id="PF07992">
    <property type="entry name" value="Pyr_redox_2"/>
    <property type="match status" value="1"/>
</dbReference>
<reference evidence="8" key="1">
    <citation type="submission" date="2017-06" db="EMBL/GenBank/DDBJ databases">
        <authorList>
            <person name="Varghese N."/>
            <person name="Submissions S."/>
        </authorList>
    </citation>
    <scope>NUCLEOTIDE SEQUENCE [LARGE SCALE GENOMIC DNA]</scope>
    <source>
        <strain evidence="8">ANC 5114</strain>
    </source>
</reference>
<evidence type="ECO:0000256" key="3">
    <source>
        <dbReference type="ARBA" id="ARBA00022827"/>
    </source>
</evidence>
<feature type="domain" description="FAD/NAD(P)-binding" evidence="6">
    <location>
        <begin position="7"/>
        <end position="338"/>
    </location>
</feature>
<dbReference type="EMBL" id="FZLN01000001">
    <property type="protein sequence ID" value="SNQ28978.1"/>
    <property type="molecule type" value="Genomic_DNA"/>
</dbReference>
<evidence type="ECO:0000259" key="6">
    <source>
        <dbReference type="Pfam" id="PF07992"/>
    </source>
</evidence>
<comment type="similarity">
    <text evidence="1">Belongs to the NADH dehydrogenase family.</text>
</comment>
<name>A0A217EEQ6_9GAMM</name>
<dbReference type="PRINTS" id="PR00368">
    <property type="entry name" value="FADPNR"/>
</dbReference>
<dbReference type="InterPro" id="IPR023753">
    <property type="entry name" value="FAD/NAD-binding_dom"/>
</dbReference>
<proteinExistence type="inferred from homology"/>
<dbReference type="InterPro" id="IPR036188">
    <property type="entry name" value="FAD/NAD-bd_sf"/>
</dbReference>
<dbReference type="PANTHER" id="PTHR43706:SF9">
    <property type="entry name" value="TYPE II NADH:QUINONE OXIDOREDUCTASE"/>
    <property type="match status" value="1"/>
</dbReference>
<evidence type="ECO:0000313" key="7">
    <source>
        <dbReference type="EMBL" id="SNQ28978.1"/>
    </source>
</evidence>
<evidence type="ECO:0000256" key="5">
    <source>
        <dbReference type="ARBA" id="ARBA00023027"/>
    </source>
</evidence>
<accession>A0A217EEQ6</accession>
<dbReference type="Proteomes" id="UP000243463">
    <property type="component" value="Unassembled WGS sequence"/>
</dbReference>
<evidence type="ECO:0000256" key="1">
    <source>
        <dbReference type="ARBA" id="ARBA00005272"/>
    </source>
</evidence>
<dbReference type="Gene3D" id="3.50.50.100">
    <property type="match status" value="1"/>
</dbReference>
<dbReference type="GO" id="GO:0008137">
    <property type="term" value="F:NADH dehydrogenase (ubiquinone) activity"/>
    <property type="evidence" value="ECO:0007669"/>
    <property type="project" value="TreeGrafter"/>
</dbReference>
<dbReference type="GO" id="GO:0003954">
    <property type="term" value="F:NADH dehydrogenase activity"/>
    <property type="evidence" value="ECO:0007669"/>
    <property type="project" value="InterPro"/>
</dbReference>
<sequence>MSNSLHRIVIVGGGAGGLELATQLGNSLGKHQKALITLVDRSLSHIWKPLLHEIAAGTLNPHSEETNYFAHAKKHHYQFILGQFESLDQDKKTIHISTPQLSEKHYEEGYSEVTYDTLVLAIGSRCNDFGTKGVREQCYFLDNREQAESFQQDLFHLYLNAQHRTDIKPLNIAVIGGGATGVELAAELVDAKENFSQYGLDKIDPKLVKITLIEATQRILPALSESISTETKKTLENMGIEVLLNHKVAEVTQDSIEFADGKIIPTNMVVWAAGVKAPPVLEKLTQFEKDKIGRLKVYSTLQTLNDPNIFAIGDCAHCQPDAHEPPLGPRAQVASQQASFLTEALPIRIRGGQLPMFSFTDKGSLVSLSQHRAIGEILGQVKVHGVFARSMYASLYRIHQTHIHGYAQAGLMMTKDFVTRRVGPKIKLY</sequence>